<dbReference type="AlphaFoldDB" id="A0A315VKH3"/>
<evidence type="ECO:0000256" key="1">
    <source>
        <dbReference type="SAM" id="MobiDB-lite"/>
    </source>
</evidence>
<evidence type="ECO:0000313" key="3">
    <source>
        <dbReference type="Proteomes" id="UP000250572"/>
    </source>
</evidence>
<sequence length="176" mass="19373">MVCSRRVKGKSSQLKKKLKSFQQLIHAIHYRNQQSSHFSSTVESYPSLLGFELPEIDGSPVDETCRIFDTGSTISPTTTRPATAKVITTQKSVVQSSARKPVTKVPIRKQPVAGAPIRNHNTNQALRLFYQLLANARGRSAGSQPIRSLNVMSSSEESAPAWKLRAMTSEDSSDES</sequence>
<keyword evidence="3" id="KW-1185">Reference proteome</keyword>
<dbReference type="EMBL" id="NHOQ01001548">
    <property type="protein sequence ID" value="PWA23997.1"/>
    <property type="molecule type" value="Genomic_DNA"/>
</dbReference>
<name>A0A315VKH3_GAMAF</name>
<feature type="region of interest" description="Disordered" evidence="1">
    <location>
        <begin position="142"/>
        <end position="176"/>
    </location>
</feature>
<protein>
    <submittedName>
        <fullName evidence="2">Uncharacterized protein</fullName>
    </submittedName>
</protein>
<comment type="caution">
    <text evidence="2">The sequence shown here is derived from an EMBL/GenBank/DDBJ whole genome shotgun (WGS) entry which is preliminary data.</text>
</comment>
<gene>
    <name evidence="2" type="ORF">CCH79_00018618</name>
</gene>
<dbReference type="Proteomes" id="UP000250572">
    <property type="component" value="Unassembled WGS sequence"/>
</dbReference>
<organism evidence="2 3">
    <name type="scientific">Gambusia affinis</name>
    <name type="common">Western mosquitofish</name>
    <name type="synonym">Heterandria affinis</name>
    <dbReference type="NCBI Taxonomy" id="33528"/>
    <lineage>
        <taxon>Eukaryota</taxon>
        <taxon>Metazoa</taxon>
        <taxon>Chordata</taxon>
        <taxon>Craniata</taxon>
        <taxon>Vertebrata</taxon>
        <taxon>Euteleostomi</taxon>
        <taxon>Actinopterygii</taxon>
        <taxon>Neopterygii</taxon>
        <taxon>Teleostei</taxon>
        <taxon>Neoteleostei</taxon>
        <taxon>Acanthomorphata</taxon>
        <taxon>Ovalentaria</taxon>
        <taxon>Atherinomorphae</taxon>
        <taxon>Cyprinodontiformes</taxon>
        <taxon>Poeciliidae</taxon>
        <taxon>Poeciliinae</taxon>
        <taxon>Gambusia</taxon>
    </lineage>
</organism>
<accession>A0A315VKH3</accession>
<feature type="compositionally biased region" description="Polar residues" evidence="1">
    <location>
        <begin position="142"/>
        <end position="157"/>
    </location>
</feature>
<evidence type="ECO:0000313" key="2">
    <source>
        <dbReference type="EMBL" id="PWA23997.1"/>
    </source>
</evidence>
<reference evidence="2 3" key="1">
    <citation type="journal article" date="2018" name="G3 (Bethesda)">
        <title>A High-Quality Reference Genome for the Invasive Mosquitofish Gambusia affinis Using a Chicago Library.</title>
        <authorList>
            <person name="Hoffberg S.L."/>
            <person name="Troendle N.J."/>
            <person name="Glenn T.C."/>
            <person name="Mahmud O."/>
            <person name="Louha S."/>
            <person name="Chalopin D."/>
            <person name="Bennetzen J.L."/>
            <person name="Mauricio R."/>
        </authorList>
    </citation>
    <scope>NUCLEOTIDE SEQUENCE [LARGE SCALE GENOMIC DNA]</scope>
    <source>
        <strain evidence="2">NE01/NJP1002.9</strain>
        <tissue evidence="2">Muscle</tissue>
    </source>
</reference>
<proteinExistence type="predicted"/>